<sequence length="190" mass="21102">MAKEKNNFDEYTQLEEYASQEEIAQAKSELLTCPDINNSISGTIISVSKNHAKSVMITTADMVVDSQGLIFDGFIFAAANYVAQAAINKEFSVLIGSKCFFYAPLKLGDVLELEAQALFDDSSKKRDVKVLGYVKEIKIFEATLQLVSTDDHIFRLKRPPLNTSKPKEEQNPQAMPNPEDVAKTLSASMR</sequence>
<organism evidence="2 3">
    <name type="scientific">Campylobacter cuniculorum DSM 23162 = LMG 24588</name>
    <dbReference type="NCBI Taxonomy" id="1121267"/>
    <lineage>
        <taxon>Bacteria</taxon>
        <taxon>Pseudomonadati</taxon>
        <taxon>Campylobacterota</taxon>
        <taxon>Epsilonproteobacteria</taxon>
        <taxon>Campylobacterales</taxon>
        <taxon>Campylobacteraceae</taxon>
        <taxon>Campylobacter</taxon>
    </lineage>
</organism>
<evidence type="ECO:0000313" key="2">
    <source>
        <dbReference type="EMBL" id="ARJ56356.1"/>
    </source>
</evidence>
<protein>
    <submittedName>
        <fullName evidence="2">Acyl-CoA thioesterase</fullName>
    </submittedName>
</protein>
<dbReference type="STRING" id="1121267.CCUN_0738"/>
<dbReference type="eggNOG" id="COG2050">
    <property type="taxonomic scope" value="Bacteria"/>
</dbReference>
<dbReference type="Gene3D" id="3.10.129.10">
    <property type="entry name" value="Hotdog Thioesterase"/>
    <property type="match status" value="1"/>
</dbReference>
<reference evidence="2 3" key="1">
    <citation type="submission" date="2017-04" db="EMBL/GenBank/DDBJ databases">
        <title>Complete genome sequence of the Campylobacter cuniculorum type strain LMG24588.</title>
        <authorList>
            <person name="Miller W.G."/>
            <person name="Yee E."/>
            <person name="Revez J."/>
            <person name="Bono J.L."/>
            <person name="Rossi M."/>
        </authorList>
    </citation>
    <scope>NUCLEOTIDE SEQUENCE [LARGE SCALE GENOMIC DNA]</scope>
    <source>
        <strain evidence="2 3">LMG 24588</strain>
    </source>
</reference>
<accession>A0A1W6BW78</accession>
<dbReference type="SUPFAM" id="SSF54637">
    <property type="entry name" value="Thioesterase/thiol ester dehydrase-isomerase"/>
    <property type="match status" value="1"/>
</dbReference>
<dbReference type="EMBL" id="CP020867">
    <property type="protein sequence ID" value="ARJ56356.1"/>
    <property type="molecule type" value="Genomic_DNA"/>
</dbReference>
<feature type="region of interest" description="Disordered" evidence="1">
    <location>
        <begin position="158"/>
        <end position="190"/>
    </location>
</feature>
<proteinExistence type="predicted"/>
<dbReference type="RefSeq" id="WP_027306190.1">
    <property type="nucleotide sequence ID" value="NZ_CP020867.1"/>
</dbReference>
<evidence type="ECO:0000256" key="1">
    <source>
        <dbReference type="SAM" id="MobiDB-lite"/>
    </source>
</evidence>
<gene>
    <name evidence="2" type="ORF">CCUN_0738</name>
</gene>
<dbReference type="AlphaFoldDB" id="A0A1W6BW78"/>
<name>A0A1W6BW78_9BACT</name>
<dbReference type="OrthoDB" id="5323777at2"/>
<dbReference type="KEGG" id="ccun:CCUN_0738"/>
<evidence type="ECO:0000313" key="3">
    <source>
        <dbReference type="Proteomes" id="UP000192902"/>
    </source>
</evidence>
<dbReference type="InterPro" id="IPR029069">
    <property type="entry name" value="HotDog_dom_sf"/>
</dbReference>
<dbReference type="Proteomes" id="UP000192902">
    <property type="component" value="Chromosome"/>
</dbReference>